<proteinExistence type="predicted"/>
<feature type="region of interest" description="Disordered" evidence="1">
    <location>
        <begin position="699"/>
        <end position="724"/>
    </location>
</feature>
<protein>
    <submittedName>
        <fullName evidence="2">Uncharacterized protein</fullName>
    </submittedName>
</protein>
<reference evidence="2" key="1">
    <citation type="journal article" date="2019" name="Environ. Microbiol.">
        <title>Fungal ecological strategies reflected in gene transcription - a case study of two litter decomposers.</title>
        <authorList>
            <person name="Barbi F."/>
            <person name="Kohler A."/>
            <person name="Barry K."/>
            <person name="Baskaran P."/>
            <person name="Daum C."/>
            <person name="Fauchery L."/>
            <person name="Ihrmark K."/>
            <person name="Kuo A."/>
            <person name="LaButti K."/>
            <person name="Lipzen A."/>
            <person name="Morin E."/>
            <person name="Grigoriev I.V."/>
            <person name="Henrissat B."/>
            <person name="Lindahl B."/>
            <person name="Martin F."/>
        </authorList>
    </citation>
    <scope>NUCLEOTIDE SEQUENCE</scope>
    <source>
        <strain evidence="2">JB14</strain>
    </source>
</reference>
<feature type="region of interest" description="Disordered" evidence="1">
    <location>
        <begin position="1"/>
        <end position="86"/>
    </location>
</feature>
<feature type="compositionally biased region" description="Low complexity" evidence="1">
    <location>
        <begin position="306"/>
        <end position="324"/>
    </location>
</feature>
<feature type="compositionally biased region" description="Basic and acidic residues" evidence="1">
    <location>
        <begin position="152"/>
        <end position="162"/>
    </location>
</feature>
<dbReference type="Proteomes" id="UP000799118">
    <property type="component" value="Unassembled WGS sequence"/>
</dbReference>
<feature type="region of interest" description="Disordered" evidence="1">
    <location>
        <begin position="118"/>
        <end position="165"/>
    </location>
</feature>
<feature type="compositionally biased region" description="Polar residues" evidence="1">
    <location>
        <begin position="11"/>
        <end position="28"/>
    </location>
</feature>
<feature type="region of interest" description="Disordered" evidence="1">
    <location>
        <begin position="278"/>
        <end position="324"/>
    </location>
</feature>
<name>A0A6A4GJQ2_9AGAR</name>
<evidence type="ECO:0000313" key="3">
    <source>
        <dbReference type="Proteomes" id="UP000799118"/>
    </source>
</evidence>
<dbReference type="AlphaFoldDB" id="A0A6A4GJQ2"/>
<evidence type="ECO:0000313" key="2">
    <source>
        <dbReference type="EMBL" id="KAE9385919.1"/>
    </source>
</evidence>
<evidence type="ECO:0000256" key="1">
    <source>
        <dbReference type="SAM" id="MobiDB-lite"/>
    </source>
</evidence>
<dbReference type="OrthoDB" id="3014170at2759"/>
<keyword evidence="3" id="KW-1185">Reference proteome</keyword>
<feature type="region of interest" description="Disordered" evidence="1">
    <location>
        <begin position="181"/>
        <end position="261"/>
    </location>
</feature>
<dbReference type="EMBL" id="ML769932">
    <property type="protein sequence ID" value="KAE9385919.1"/>
    <property type="molecule type" value="Genomic_DNA"/>
</dbReference>
<gene>
    <name evidence="2" type="ORF">BT96DRAFT_1006603</name>
</gene>
<organism evidence="2 3">
    <name type="scientific">Gymnopus androsaceus JB14</name>
    <dbReference type="NCBI Taxonomy" id="1447944"/>
    <lineage>
        <taxon>Eukaryota</taxon>
        <taxon>Fungi</taxon>
        <taxon>Dikarya</taxon>
        <taxon>Basidiomycota</taxon>
        <taxon>Agaricomycotina</taxon>
        <taxon>Agaricomycetes</taxon>
        <taxon>Agaricomycetidae</taxon>
        <taxon>Agaricales</taxon>
        <taxon>Marasmiineae</taxon>
        <taxon>Omphalotaceae</taxon>
        <taxon>Gymnopus</taxon>
    </lineage>
</organism>
<feature type="compositionally biased region" description="Basic and acidic residues" evidence="1">
    <location>
        <begin position="227"/>
        <end position="240"/>
    </location>
</feature>
<sequence length="724" mass="79063">MSGRCGGLKARNTTVSASSNPENVQLSRSVEIPPTAAKPGKAPKKASAVIADDPQLTANKPQPQRKRAPKKLKDNEIGPTPRSFASRTKALGQYLYHNETTLLTGNEPAHILQAEAEKSTRIQTRRSNKTVHPGTDLANPEEKRKTPPPKLSIKEEADHEAAKAQACLAELEGNLTRLETEKKTSVNCPGRATQPFVPPTLKPRQLPEIEVESQSSGSAYEEDEEDQLKSNEDEALKQADDGETDDSGEPPSKRKAKSQIGRHVTSLSIRVLSHLSSSARLQKKPSLKPLNYTSDGDYVSTGSFDPASEPATSEPSSRPSSRASMDFDDIEEDQEDNAAAVDLIGENNQGVLFGGFEPQDPIVQPAARNAPIQSAVSTPNALTKVKDNAPMISLQNPEPPVAKKKKSNKLNRNDLDPLIKKTFAKLFEPMLIHRIASLTPSWYPRGSPPNVWLVPTVSMLQTEYDAIVKQETNVAHAVRAGNSVFSCARTALYNYQGSLRVNSEKSILLFFLDSQLDNILDRAQCAQQAIKVSTDEKSGELDVDRGFLWGTFGLDETEKDGLFKNFCIMYTLGSYLKTANNNASIAQDMLTPDGRPKGALLMSIIACYRAFKYYKSGVFLVDSDDGRGNFSKGNWGLTTAMGAWVQEIYQEITDLDDGNWTSLLTLAITTYDSNYKCNPSQEQSARLVAASEAAAVQASLTPTPAPQAPAVRRSLKDKRTTSNQ</sequence>
<accession>A0A6A4GJQ2</accession>